<dbReference type="Proteomes" id="UP000604046">
    <property type="component" value="Unassembled WGS sequence"/>
</dbReference>
<organism evidence="2 3">
    <name type="scientific">Symbiodinium natans</name>
    <dbReference type="NCBI Taxonomy" id="878477"/>
    <lineage>
        <taxon>Eukaryota</taxon>
        <taxon>Sar</taxon>
        <taxon>Alveolata</taxon>
        <taxon>Dinophyceae</taxon>
        <taxon>Suessiales</taxon>
        <taxon>Symbiodiniaceae</taxon>
        <taxon>Symbiodinium</taxon>
    </lineage>
</organism>
<feature type="region of interest" description="Disordered" evidence="1">
    <location>
        <begin position="208"/>
        <end position="244"/>
    </location>
</feature>
<evidence type="ECO:0000256" key="1">
    <source>
        <dbReference type="SAM" id="MobiDB-lite"/>
    </source>
</evidence>
<feature type="region of interest" description="Disordered" evidence="1">
    <location>
        <begin position="142"/>
        <end position="162"/>
    </location>
</feature>
<comment type="caution">
    <text evidence="2">The sequence shown here is derived from an EMBL/GenBank/DDBJ whole genome shotgun (WGS) entry which is preliminary data.</text>
</comment>
<keyword evidence="3" id="KW-1185">Reference proteome</keyword>
<gene>
    <name evidence="2" type="ORF">SNAT2548_LOCUS30365</name>
</gene>
<protein>
    <submittedName>
        <fullName evidence="2">Uncharacterized protein</fullName>
    </submittedName>
</protein>
<sequence>MAWNLPEAGVKTKNGMSRLRWEHSPVRIGHSFIEANRGKKFAALAEELEKAEKASALQAAHLQRQLAVLGLHSTQHRMSEEPNMSHMSNLMRGVQSVNWARGARYMRYGPGCHCSDCMASLELDALDRLPCSKAMAHTVHSESFSHDASDAQPNGDSHSRPRALFTRESDDTFQDHLQLFMAAGARLAAATSALECTRLEHMDTGIAESPHSEEDRPESPNTSAELQLDRRPNSMTAGSGRVPGLQDLAVMRRKRNDAPPALRQHLQEILNSAATSSDAPFPVATAAGNGIDTPLANDKLFDAFLEDVSKKARAHQQQTRIEPVAEHAVDHPGYPKVAADGLDGCHSMEVAEARAGDAGDSGVEVDVELNPDEHTLGGASDVDQAALPTGWTCRNPEKWKNASTFLLSSAATERGDAAEPADAHSMHPEILQERRLLQRADLQLQAQAAMLHIAARVRQRSLLKSFVDHRDVGGSLAHLRATQRRTEDAKRTLARAVERCAGSPAVRKVLTCCVEATVAAYDAERVYAGSGTHGTHSPLPELEREMARALQSISRCRRLLVELAAPKTSVVQEESGPASDLQPFAPGSRLRDRWAEVYADLLQSEDSKDSTITVRTRQGIAWAKVPQVTQVQMP</sequence>
<dbReference type="AlphaFoldDB" id="A0A812TLG3"/>
<dbReference type="OrthoDB" id="440538at2759"/>
<reference evidence="2" key="1">
    <citation type="submission" date="2021-02" db="EMBL/GenBank/DDBJ databases">
        <authorList>
            <person name="Dougan E. K."/>
            <person name="Rhodes N."/>
            <person name="Thang M."/>
            <person name="Chan C."/>
        </authorList>
    </citation>
    <scope>NUCLEOTIDE SEQUENCE</scope>
</reference>
<dbReference type="EMBL" id="CAJNDS010002603">
    <property type="protein sequence ID" value="CAE7541455.1"/>
    <property type="molecule type" value="Genomic_DNA"/>
</dbReference>
<evidence type="ECO:0000313" key="3">
    <source>
        <dbReference type="Proteomes" id="UP000604046"/>
    </source>
</evidence>
<accession>A0A812TLG3</accession>
<proteinExistence type="predicted"/>
<name>A0A812TLG3_9DINO</name>
<evidence type="ECO:0000313" key="2">
    <source>
        <dbReference type="EMBL" id="CAE7541455.1"/>
    </source>
</evidence>